<accession>A0AAW1E030</accession>
<proteinExistence type="predicted"/>
<organism evidence="2 3">
    <name type="scientific">Zoarces viviparus</name>
    <name type="common">Viviparous eelpout</name>
    <name type="synonym">Blennius viviparus</name>
    <dbReference type="NCBI Taxonomy" id="48416"/>
    <lineage>
        <taxon>Eukaryota</taxon>
        <taxon>Metazoa</taxon>
        <taxon>Chordata</taxon>
        <taxon>Craniata</taxon>
        <taxon>Vertebrata</taxon>
        <taxon>Euteleostomi</taxon>
        <taxon>Actinopterygii</taxon>
        <taxon>Neopterygii</taxon>
        <taxon>Teleostei</taxon>
        <taxon>Neoteleostei</taxon>
        <taxon>Acanthomorphata</taxon>
        <taxon>Eupercaria</taxon>
        <taxon>Perciformes</taxon>
        <taxon>Cottioidei</taxon>
        <taxon>Zoarcales</taxon>
        <taxon>Zoarcidae</taxon>
        <taxon>Zoarcinae</taxon>
        <taxon>Zoarces</taxon>
    </lineage>
</organism>
<evidence type="ECO:0000256" key="1">
    <source>
        <dbReference type="SAM" id="Coils"/>
    </source>
</evidence>
<keyword evidence="1" id="KW-0175">Coiled coil</keyword>
<feature type="coiled-coil region" evidence="1">
    <location>
        <begin position="69"/>
        <end position="113"/>
    </location>
</feature>
<protein>
    <submittedName>
        <fullName evidence="2">Uncharacterized protein</fullName>
    </submittedName>
</protein>
<gene>
    <name evidence="2" type="ORF">VZT92_026391</name>
</gene>
<evidence type="ECO:0000313" key="3">
    <source>
        <dbReference type="Proteomes" id="UP001488805"/>
    </source>
</evidence>
<dbReference type="EMBL" id="JBCEZU010000586">
    <property type="protein sequence ID" value="KAK9515773.1"/>
    <property type="molecule type" value="Genomic_DNA"/>
</dbReference>
<dbReference type="AlphaFoldDB" id="A0AAW1E030"/>
<keyword evidence="3" id="KW-1185">Reference proteome</keyword>
<comment type="caution">
    <text evidence="2">The sequence shown here is derived from an EMBL/GenBank/DDBJ whole genome shotgun (WGS) entry which is preliminary data.</text>
</comment>
<evidence type="ECO:0000313" key="2">
    <source>
        <dbReference type="EMBL" id="KAK9515773.1"/>
    </source>
</evidence>
<sequence>MIQELQDDIRLKAGKNNALVEEQVVVKEQLRDSSNQLINVKWQLAESRKALDVCVTSAINERALGEKKMAEMAAEMATEKELEEELQRHKELLEEGNKQLENVQVENEQLRRNRPLMKFVVRPNKTPPTLIPKHP</sequence>
<name>A0AAW1E030_ZOAVI</name>
<dbReference type="Proteomes" id="UP001488805">
    <property type="component" value="Unassembled WGS sequence"/>
</dbReference>
<reference evidence="2 3" key="1">
    <citation type="journal article" date="2024" name="Genome Biol. Evol.">
        <title>Chromosome-level genome assembly of the viviparous eelpout Zoarces viviparus.</title>
        <authorList>
            <person name="Fuhrmann N."/>
            <person name="Brasseur M.V."/>
            <person name="Bakowski C.E."/>
            <person name="Podsiadlowski L."/>
            <person name="Prost S."/>
            <person name="Krehenwinkel H."/>
            <person name="Mayer C."/>
        </authorList>
    </citation>
    <scope>NUCLEOTIDE SEQUENCE [LARGE SCALE GENOMIC DNA]</scope>
    <source>
        <strain evidence="2">NO-MEL_2022_Ind0_liver</strain>
    </source>
</reference>